<dbReference type="PROSITE" id="PS50200">
    <property type="entry name" value="RA"/>
    <property type="match status" value="1"/>
</dbReference>
<feature type="compositionally biased region" description="Polar residues" evidence="7">
    <location>
        <begin position="283"/>
        <end position="294"/>
    </location>
</feature>
<dbReference type="SMART" id="SM00233">
    <property type="entry name" value="PH"/>
    <property type="match status" value="5"/>
</dbReference>
<dbReference type="InterPro" id="IPR001660">
    <property type="entry name" value="SAM"/>
</dbReference>
<feature type="compositionally biased region" description="Polar residues" evidence="7">
    <location>
        <begin position="125"/>
        <end position="135"/>
    </location>
</feature>
<feature type="region of interest" description="Disordered" evidence="7">
    <location>
        <begin position="1801"/>
        <end position="1820"/>
    </location>
</feature>
<keyword evidence="5" id="KW-0677">Repeat</keyword>
<dbReference type="PROSITE" id="PS50003">
    <property type="entry name" value="PH_DOMAIN"/>
    <property type="match status" value="3"/>
</dbReference>
<dbReference type="GO" id="GO:0008270">
    <property type="term" value="F:zinc ion binding"/>
    <property type="evidence" value="ECO:0007669"/>
    <property type="project" value="UniProtKB-KW"/>
</dbReference>
<evidence type="ECO:0000259" key="12">
    <source>
        <dbReference type="PROSITE" id="PS50238"/>
    </source>
</evidence>
<evidence type="ECO:0000259" key="9">
    <source>
        <dbReference type="PROSITE" id="PS50105"/>
    </source>
</evidence>
<evidence type="ECO:0000313" key="13">
    <source>
        <dbReference type="Proteomes" id="UP000189705"/>
    </source>
</evidence>
<keyword evidence="13" id="KW-1185">Reference proteome</keyword>
<dbReference type="InterPro" id="IPR052227">
    <property type="entry name" value="Arf-Rho-GAP_ANK-PH_domain"/>
</dbReference>
<dbReference type="SMART" id="SM00454">
    <property type="entry name" value="SAM"/>
    <property type="match status" value="1"/>
</dbReference>
<dbReference type="Gene3D" id="1.10.555.10">
    <property type="entry name" value="Rho GTPase activation protein"/>
    <property type="match status" value="1"/>
</dbReference>
<dbReference type="SUPFAM" id="SSF54236">
    <property type="entry name" value="Ubiquitin-like"/>
    <property type="match status" value="1"/>
</dbReference>
<evidence type="ECO:0000259" key="8">
    <source>
        <dbReference type="PROSITE" id="PS50003"/>
    </source>
</evidence>
<feature type="domain" description="PH" evidence="8">
    <location>
        <begin position="1482"/>
        <end position="1584"/>
    </location>
</feature>
<dbReference type="InterPro" id="IPR029071">
    <property type="entry name" value="Ubiquitin-like_domsf"/>
</dbReference>
<dbReference type="InterPro" id="IPR037858">
    <property type="entry name" value="RhoGAP_ARAP"/>
</dbReference>
<feature type="domain" description="PH" evidence="8">
    <location>
        <begin position="1064"/>
        <end position="1162"/>
    </location>
</feature>
<feature type="domain" description="Rho-GAP" evidence="12">
    <location>
        <begin position="1171"/>
        <end position="1347"/>
    </location>
</feature>
<proteinExistence type="predicted"/>
<keyword evidence="6" id="KW-0479">Metal-binding</keyword>
<dbReference type="InterPro" id="IPR037278">
    <property type="entry name" value="ARFGAP/RecO"/>
</dbReference>
<feature type="domain" description="Ras-associating" evidence="11">
    <location>
        <begin position="1376"/>
        <end position="1469"/>
    </location>
</feature>
<feature type="region of interest" description="Disordered" evidence="7">
    <location>
        <begin position="118"/>
        <end position="294"/>
    </location>
</feature>
<dbReference type="GO" id="GO:0005737">
    <property type="term" value="C:cytoplasm"/>
    <property type="evidence" value="ECO:0007669"/>
    <property type="project" value="UniProtKB-SubCell"/>
</dbReference>
<feature type="domain" description="SAM" evidence="9">
    <location>
        <begin position="6"/>
        <end position="70"/>
    </location>
</feature>
<dbReference type="PRINTS" id="PR00405">
    <property type="entry name" value="REVINTRACTNG"/>
</dbReference>
<dbReference type="SUPFAM" id="SSF47769">
    <property type="entry name" value="SAM/Pointed domain"/>
    <property type="match status" value="1"/>
</dbReference>
<feature type="domain" description="PH" evidence="8">
    <location>
        <begin position="530"/>
        <end position="727"/>
    </location>
</feature>
<dbReference type="InterPro" id="IPR000198">
    <property type="entry name" value="RhoGAP_dom"/>
</dbReference>
<dbReference type="Proteomes" id="UP000189705">
    <property type="component" value="Unplaced"/>
</dbReference>
<evidence type="ECO:0000259" key="10">
    <source>
        <dbReference type="PROSITE" id="PS50115"/>
    </source>
</evidence>
<evidence type="ECO:0000313" key="14">
    <source>
        <dbReference type="RefSeq" id="XP_025071874.1"/>
    </source>
</evidence>
<gene>
    <name evidence="14" type="primary">ARAP3</name>
</gene>
<keyword evidence="4" id="KW-0597">Phosphoprotein</keyword>
<dbReference type="SMART" id="SM00324">
    <property type="entry name" value="RhoGAP"/>
    <property type="match status" value="1"/>
</dbReference>
<keyword evidence="2" id="KW-0343">GTPase activation</keyword>
<dbReference type="Pfam" id="PF07647">
    <property type="entry name" value="SAM_2"/>
    <property type="match status" value="1"/>
</dbReference>
<dbReference type="PANTHER" id="PTHR45899:SF4">
    <property type="entry name" value="ARF-GAP WITH RHO-GAP DOMAIN, ANK REPEAT AND PH DOMAIN-CONTAINING PROTEIN 3"/>
    <property type="match status" value="1"/>
</dbReference>
<dbReference type="InterPro" id="IPR008936">
    <property type="entry name" value="Rho_GTPase_activation_prot"/>
</dbReference>
<evidence type="ECO:0000256" key="1">
    <source>
        <dbReference type="ARBA" id="ARBA00004496"/>
    </source>
</evidence>
<keyword evidence="6" id="KW-0863">Zinc-finger</keyword>
<evidence type="ECO:0000256" key="4">
    <source>
        <dbReference type="ARBA" id="ARBA00022553"/>
    </source>
</evidence>
<dbReference type="PANTHER" id="PTHR45899">
    <property type="entry name" value="RHO GTPASE ACTIVATING PROTEIN AT 15B, ISOFORM C"/>
    <property type="match status" value="1"/>
</dbReference>
<evidence type="ECO:0000256" key="5">
    <source>
        <dbReference type="ARBA" id="ARBA00022737"/>
    </source>
</evidence>
<dbReference type="GO" id="GO:0005096">
    <property type="term" value="F:GTPase activator activity"/>
    <property type="evidence" value="ECO:0007669"/>
    <property type="project" value="UniProtKB-KW"/>
</dbReference>
<evidence type="ECO:0000259" key="11">
    <source>
        <dbReference type="PROSITE" id="PS50200"/>
    </source>
</evidence>
<feature type="region of interest" description="Disordered" evidence="7">
    <location>
        <begin position="368"/>
        <end position="395"/>
    </location>
</feature>
<dbReference type="SUPFAM" id="SSF50729">
    <property type="entry name" value="PH domain-like"/>
    <property type="match status" value="5"/>
</dbReference>
<dbReference type="RefSeq" id="XP_025071874.1">
    <property type="nucleotide sequence ID" value="XM_025216089.1"/>
</dbReference>
<feature type="region of interest" description="Disordered" evidence="7">
    <location>
        <begin position="1711"/>
        <end position="1734"/>
    </location>
</feature>
<dbReference type="Pfam" id="PF00788">
    <property type="entry name" value="RA"/>
    <property type="match status" value="1"/>
</dbReference>
<dbReference type="Gene3D" id="2.30.29.30">
    <property type="entry name" value="Pleckstrin-homology domain (PH domain)/Phosphotyrosine-binding domain (PTB)"/>
    <property type="match status" value="5"/>
</dbReference>
<feature type="compositionally biased region" description="Polar residues" evidence="7">
    <location>
        <begin position="203"/>
        <end position="214"/>
    </location>
</feature>
<protein>
    <submittedName>
        <fullName evidence="14">Arf-GAP with Rho-GAP domain, ANK repeat and PH domain-containing protein 3 isoform X1</fullName>
    </submittedName>
</protein>
<sequence length="1851" mass="206607">MISQYSADSDIADWLSIIHLERYQDVFKKHGYYVARDAVFLDNENLQLIGITATGHRKRILNLVQQTLVLVEGKFGPMAGDAHAKPGTYTEPLDAPRVYQIGETKNGSSIAKGAAGAAVDRVGNKQHSAGLSQDPTMEKEPVPPLTKPVPKPRTIFYCPSPAAKSEQDPVPKPLAQSIVPTHKPGSDGNPGSFVRLEGFMPGETSTVLKNSKLTPEQPGRTGEKSSKDVVAPSIGVRKSALEPTPENETGLSEMGLANEGEPENSSPPIPSVPPRLGHKGQLIESSPASLTESCPAGSSSLPVAATLATSTQGEPLLCPSASSQPALVHSRLEMVSNVLYEGLNPLLEPAGCSGGEEVMEKQTTTQLPGLATKEVAPSSEKPESPRCPYLSLPPIPQRPVSRPDLTEEPISPYCESVFVRSFPAQEQKGTGLSTGQGYKVVPQKFPDLKQEGSRRSSECSSEGRSEDEESRAQLINRIIQNDTEGYSTVEAPQAEGSQFSLPLHLYPDEVLDDLTISPYASYTSLSEKPPTMLSGWLDKLSPQGNYVFQRRYVRFDGKNLMYFNSEKDPYPKGVIPLSVIEMARSTKENMLQVVPSHRIFVFRAENEAQRNEWCSTMQKKVAEQRQVSSRPRHTSNSHWQKSGCLEFKGHKSKVFAVLSLAEMWLYKSEQFFKMGIGICLIELRGATIREAKHRSFELITPFKIFSFTAESEREKREWMEALQDAIAETLYDYEVAEKIWSNKANKFCADCRAMSPDWASINLCVVICKQCAGQHRGLGSNISKVQSLKLDTSVWSNEIVQLFIVLGNERANQFWSPHIPPSEALYPDASAEQRREFITCKYRDGRYRLQHPSYSTQEELLQTLCAAVAGPNLLKTVLQFFSTAEAEAAFDVGGCDVSQGVELWQMSESSCHGNNSVCSAGSHSSVEPSLDSVYNEITQPVMHSGYLYKAAALPRSGVSKKSRDEFCRVWCSLEKSLLFYETDKCTEPLGKIEMADMVSVGVSKMEGPTSPGPTERFRFTLDLFLGSEKVQQLGADGPDTLQAWASAIGKWFTPVSCHCLLGYEFQKAGQLRYKSMLNPDQWLQGFFILQKAHLFICPVEEKAAEDSINLRRLQELSVVPLSETSEKKEMLILVEMGRTFYLQGVSRVDFAAWCMDIQASAGGWGNALRDQQLSRSNIPIIVDSCIAFITQYGLRHEGIYRKNGAKSRIKVLMEEFRRDARNVKLRISDNFIEDVTDVLKRFFRELEDPVFTSELHPQWKEAAEIPQKAQRLERYKELINHLPRLNRKTLAALIGHLYRVQKCADFNQMGTKNLSLLFAPSLFQTDGKGEHEVKVMEDLIDNYVRIFNIDEDQVSQMDLENSLITTWKDVQLSQAGDLIIEVYLEQKLLDCCVTLKVSPSMTAEELTNQVLEMRSVAASLDIWLTFEALENGELERPLHPKEKVLEQALQWCKLPEPSSAYLLVRKVPIGEGGCLFTGAKRESPKCGLLKCREEHPKLLGSKFQERYFVIRDQKLLLLKEKRSAKPEREWPLDSAKVYMGIRKKLKPPSQWGFTLTLDKQQLYLACTGQAELWDWITSILKAQHDDLRSVILRRRSSSDLSKQKFGTMPLVPLRGDSTDTTMLSANQTLRRLHNRRTLSMFFPLISLPCQPMKMHQDSLDEQQEKEAADAEPVYEEVGNCPTLSPLELDRGLLAALSQVPAVDRSVKPTLFSEQSQHPALRSSLPPSPGQKVSSMPFTKALSLERGLNLESEKALYHTRSSGLRPTKTASLERNLEPSQVLPALAQEQEAEQKQPLVLEPLFGKAPPPEASKKISHLPSPINDKLMQELSSVILRKNEGQGPELGPGQQIT</sequence>
<dbReference type="InterPro" id="IPR013761">
    <property type="entry name" value="SAM/pointed_sf"/>
</dbReference>
<dbReference type="InterPro" id="IPR001164">
    <property type="entry name" value="ArfGAP_dom"/>
</dbReference>
<dbReference type="Pfam" id="PF00169">
    <property type="entry name" value="PH"/>
    <property type="match status" value="2"/>
</dbReference>
<dbReference type="Pfam" id="PF01412">
    <property type="entry name" value="ArfGap"/>
    <property type="match status" value="1"/>
</dbReference>
<organism evidence="13 14">
    <name type="scientific">Alligator sinensis</name>
    <name type="common">Chinese alligator</name>
    <dbReference type="NCBI Taxonomy" id="38654"/>
    <lineage>
        <taxon>Eukaryota</taxon>
        <taxon>Metazoa</taxon>
        <taxon>Chordata</taxon>
        <taxon>Craniata</taxon>
        <taxon>Vertebrata</taxon>
        <taxon>Euteleostomi</taxon>
        <taxon>Archelosauria</taxon>
        <taxon>Archosauria</taxon>
        <taxon>Crocodylia</taxon>
        <taxon>Alligatoridae</taxon>
        <taxon>Alligatorinae</taxon>
        <taxon>Alligator</taxon>
    </lineage>
</organism>
<feature type="region of interest" description="Disordered" evidence="7">
    <location>
        <begin position="428"/>
        <end position="470"/>
    </location>
</feature>
<keyword evidence="6" id="KW-0862">Zinc</keyword>
<dbReference type="PROSITE" id="PS50238">
    <property type="entry name" value="RHOGAP"/>
    <property type="match status" value="1"/>
</dbReference>
<dbReference type="Pfam" id="PF00620">
    <property type="entry name" value="RhoGAP"/>
    <property type="match status" value="1"/>
</dbReference>
<dbReference type="InterPro" id="IPR038508">
    <property type="entry name" value="ArfGAP_dom_sf"/>
</dbReference>
<evidence type="ECO:0000256" key="6">
    <source>
        <dbReference type="PROSITE-ProRule" id="PRU00288"/>
    </source>
</evidence>
<dbReference type="PROSITE" id="PS50115">
    <property type="entry name" value="ARFGAP"/>
    <property type="match status" value="1"/>
</dbReference>
<dbReference type="Gene3D" id="3.10.20.90">
    <property type="entry name" value="Phosphatidylinositol 3-kinase Catalytic Subunit, Chain A, domain 1"/>
    <property type="match status" value="1"/>
</dbReference>
<name>A0A3Q0HIV3_ALLSI</name>
<reference evidence="14" key="1">
    <citation type="submission" date="2025-08" db="UniProtKB">
        <authorList>
            <consortium name="RefSeq"/>
        </authorList>
    </citation>
    <scope>IDENTIFICATION</scope>
</reference>
<dbReference type="CTD" id="64411"/>
<dbReference type="GO" id="GO:0007165">
    <property type="term" value="P:signal transduction"/>
    <property type="evidence" value="ECO:0007669"/>
    <property type="project" value="InterPro"/>
</dbReference>
<dbReference type="SUPFAM" id="SSF48350">
    <property type="entry name" value="GTPase activation domain, GAP"/>
    <property type="match status" value="1"/>
</dbReference>
<feature type="domain" description="Arf-GAP" evidence="10">
    <location>
        <begin position="733"/>
        <end position="858"/>
    </location>
</feature>
<dbReference type="GO" id="GO:0005547">
    <property type="term" value="F:phosphatidylinositol-3,4,5-trisphosphate binding"/>
    <property type="evidence" value="ECO:0007669"/>
    <property type="project" value="InterPro"/>
</dbReference>
<evidence type="ECO:0000256" key="7">
    <source>
        <dbReference type="SAM" id="MobiDB-lite"/>
    </source>
</evidence>
<dbReference type="GeneID" id="102385140"/>
<feature type="compositionally biased region" description="Pro residues" evidence="7">
    <location>
        <begin position="142"/>
        <end position="151"/>
    </location>
</feature>
<dbReference type="InterPro" id="IPR001849">
    <property type="entry name" value="PH_domain"/>
</dbReference>
<comment type="subcellular location">
    <subcellularLocation>
        <location evidence="1">Cytoplasm</location>
    </subcellularLocation>
</comment>
<dbReference type="PROSITE" id="PS50105">
    <property type="entry name" value="SAM_DOMAIN"/>
    <property type="match status" value="1"/>
</dbReference>
<evidence type="ECO:0000256" key="2">
    <source>
        <dbReference type="ARBA" id="ARBA00022468"/>
    </source>
</evidence>
<dbReference type="InterPro" id="IPR000159">
    <property type="entry name" value="RA_dom"/>
</dbReference>
<dbReference type="InParanoid" id="A0A3Q0HIV3"/>
<keyword evidence="3" id="KW-0963">Cytoplasm</keyword>
<dbReference type="SMART" id="SM00105">
    <property type="entry name" value="ArfGap"/>
    <property type="match status" value="1"/>
</dbReference>
<dbReference type="SUPFAM" id="SSF57863">
    <property type="entry name" value="ArfGap/RecO-like zinc finger"/>
    <property type="match status" value="1"/>
</dbReference>
<accession>A0A3Q0HIV3</accession>
<dbReference type="InterPro" id="IPR011993">
    <property type="entry name" value="PH-like_dom_sf"/>
</dbReference>
<dbReference type="CDD" id="cd04385">
    <property type="entry name" value="RhoGAP_ARAP"/>
    <property type="match status" value="1"/>
</dbReference>
<feature type="compositionally biased region" description="Basic and acidic residues" evidence="7">
    <location>
        <begin position="446"/>
        <end position="464"/>
    </location>
</feature>
<dbReference type="Gene3D" id="1.10.150.50">
    <property type="entry name" value="Transcription Factor, Ets-1"/>
    <property type="match status" value="1"/>
</dbReference>
<dbReference type="Gene3D" id="1.10.220.150">
    <property type="entry name" value="Arf GTPase activating protein"/>
    <property type="match status" value="1"/>
</dbReference>
<dbReference type="CDD" id="cd13253">
    <property type="entry name" value="PH1_ARAP"/>
    <property type="match status" value="1"/>
</dbReference>
<evidence type="ECO:0000256" key="3">
    <source>
        <dbReference type="ARBA" id="ARBA00022490"/>
    </source>
</evidence>